<feature type="coiled-coil region" evidence="1">
    <location>
        <begin position="41"/>
        <end position="96"/>
    </location>
</feature>
<organism evidence="3 4">
    <name type="scientific">Allacma fusca</name>
    <dbReference type="NCBI Taxonomy" id="39272"/>
    <lineage>
        <taxon>Eukaryota</taxon>
        <taxon>Metazoa</taxon>
        <taxon>Ecdysozoa</taxon>
        <taxon>Arthropoda</taxon>
        <taxon>Hexapoda</taxon>
        <taxon>Collembola</taxon>
        <taxon>Symphypleona</taxon>
        <taxon>Sminthuridae</taxon>
        <taxon>Allacma</taxon>
    </lineage>
</organism>
<accession>A0A8J2NY58</accession>
<evidence type="ECO:0000256" key="1">
    <source>
        <dbReference type="SAM" id="Coils"/>
    </source>
</evidence>
<evidence type="ECO:0000313" key="3">
    <source>
        <dbReference type="EMBL" id="CAG7730818.1"/>
    </source>
</evidence>
<evidence type="ECO:0000313" key="4">
    <source>
        <dbReference type="Proteomes" id="UP000708208"/>
    </source>
</evidence>
<dbReference type="AlphaFoldDB" id="A0A8J2NY58"/>
<keyword evidence="4" id="KW-1185">Reference proteome</keyword>
<dbReference type="Proteomes" id="UP000708208">
    <property type="component" value="Unassembled WGS sequence"/>
</dbReference>
<dbReference type="EMBL" id="CAJVCH010200688">
    <property type="protein sequence ID" value="CAG7730818.1"/>
    <property type="molecule type" value="Genomic_DNA"/>
</dbReference>
<feature type="region of interest" description="Disordered" evidence="2">
    <location>
        <begin position="1"/>
        <end position="32"/>
    </location>
</feature>
<feature type="compositionally biased region" description="Polar residues" evidence="2">
    <location>
        <begin position="273"/>
        <end position="291"/>
    </location>
</feature>
<comment type="caution">
    <text evidence="3">The sequence shown here is derived from an EMBL/GenBank/DDBJ whole genome shotgun (WGS) entry which is preliminary data.</text>
</comment>
<reference evidence="3" key="1">
    <citation type="submission" date="2021-06" db="EMBL/GenBank/DDBJ databases">
        <authorList>
            <person name="Hodson N. C."/>
            <person name="Mongue J. A."/>
            <person name="Jaron S. K."/>
        </authorList>
    </citation>
    <scope>NUCLEOTIDE SEQUENCE</scope>
</reference>
<proteinExistence type="predicted"/>
<evidence type="ECO:0000256" key="2">
    <source>
        <dbReference type="SAM" id="MobiDB-lite"/>
    </source>
</evidence>
<protein>
    <submittedName>
        <fullName evidence="3">Uncharacterized protein</fullName>
    </submittedName>
</protein>
<dbReference type="OrthoDB" id="7555353at2759"/>
<feature type="region of interest" description="Disordered" evidence="2">
    <location>
        <begin position="259"/>
        <end position="291"/>
    </location>
</feature>
<name>A0A8J2NY58_9HEXA</name>
<keyword evidence="1" id="KW-0175">Coiled coil</keyword>
<gene>
    <name evidence="3" type="ORF">AFUS01_LOCUS19434</name>
</gene>
<sequence>MSRKVKNTKTNTKKFGCLQDSESEDEGTQVGKNSSITNATLAKLETDSQAAKSTLETVSKDIKSIRDTMVVHTKKIEHLEKRAEKTEATQSRHNAEIIHLKNEVLQLKNAGNLSFAIISGVNIQKLAGKDVIISSIQGVLSLTGLTAADVEDASTFNLGKEVAIKCKFRNPGLVGRLLKNAYHLKGSNFRVQPDLSPDQRAVRKHLLSFAKDLCTNKPDYSFQMKSWRYLMVKSGMREMYYESDGVLLAKIPKDAVVRTKKPDNITAPPPQLLGSQASSSKGPQAASQRGP</sequence>